<keyword evidence="5" id="KW-0029">Amino-acid transport</keyword>
<dbReference type="SUPFAM" id="SSF52540">
    <property type="entry name" value="P-loop containing nucleoside triphosphate hydrolases"/>
    <property type="match status" value="2"/>
</dbReference>
<sequence length="527" mass="55551">MPEAPPDELPALRVENVDVTYGRAVSALRSVSLTVPHGAVVALLGANGAGKTTLLRAVSGTLRLHRGAITAGRVRYGGTVLDGRDPVAAVRAGVVQVPEGRRVFAGLSVDENLRSGGLGLGRRGRVQVQEARDRVFALFPRLAERTHQAAGLLSGGEQQMLAIGRALMAAPRLLLLDEPSLGLAPQMVHRIAEVIREINAQGTAVLLVEQNAGMALSLADHAHVLEVGETRLSGPAAELARTDAVRRLYLGESAEDRGGRVNDRTPAAPPVLDVRDVTVRFAGLTALDGVSFTVAPGSVHALIGPNGAGKSTCFNVLSGLCRPAAGSVTLGDTELTRLAPHRIAALGVARTFQNIVTTHGTVADNLMLGRHALSRAGFAASALRLPSARREQREHLGRAREIAELTGLGSHFDSPVALLSYGDRKRVELARALCLEPRVLLLDEPVAGMNAAERARTAEVVGELRAELGLSVVLVEHDMGLVMRLADDVTVLDFGRPIAHGTPDEVRRDPEVLRAYLGTDTPGEAAA</sequence>
<dbReference type="InterPro" id="IPR017871">
    <property type="entry name" value="ABC_transporter-like_CS"/>
</dbReference>
<dbReference type="Pfam" id="PF00005">
    <property type="entry name" value="ABC_tran"/>
    <property type="match status" value="2"/>
</dbReference>
<dbReference type="CDD" id="cd03219">
    <property type="entry name" value="ABC_Mj1267_LivG_branched"/>
    <property type="match status" value="1"/>
</dbReference>
<dbReference type="PROSITE" id="PS50893">
    <property type="entry name" value="ABC_TRANSPORTER_2"/>
    <property type="match status" value="2"/>
</dbReference>
<evidence type="ECO:0000256" key="1">
    <source>
        <dbReference type="ARBA" id="ARBA00005417"/>
    </source>
</evidence>
<dbReference type="SMART" id="SM00382">
    <property type="entry name" value="AAA"/>
    <property type="match status" value="2"/>
</dbReference>
<evidence type="ECO:0000256" key="5">
    <source>
        <dbReference type="ARBA" id="ARBA00022970"/>
    </source>
</evidence>
<accession>A0ABP6THT3</accession>
<dbReference type="InterPro" id="IPR052156">
    <property type="entry name" value="BCAA_Transport_ATP-bd_LivF"/>
</dbReference>
<dbReference type="InterPro" id="IPR032823">
    <property type="entry name" value="BCA_ABC_TP_C"/>
</dbReference>
<dbReference type="PANTHER" id="PTHR43820:SF4">
    <property type="entry name" value="HIGH-AFFINITY BRANCHED-CHAIN AMINO ACID TRANSPORT ATP-BINDING PROTEIN LIVF"/>
    <property type="match status" value="1"/>
</dbReference>
<dbReference type="CDD" id="cd03224">
    <property type="entry name" value="ABC_TM1139_LivF_branched"/>
    <property type="match status" value="1"/>
</dbReference>
<dbReference type="Pfam" id="PF12399">
    <property type="entry name" value="BCA_ABC_TP_C"/>
    <property type="match status" value="1"/>
</dbReference>
<dbReference type="InterPro" id="IPR003593">
    <property type="entry name" value="AAA+_ATPase"/>
</dbReference>
<organism evidence="7 8">
    <name type="scientific">Streptomyces prasinosporus</name>
    <dbReference type="NCBI Taxonomy" id="68256"/>
    <lineage>
        <taxon>Bacteria</taxon>
        <taxon>Bacillati</taxon>
        <taxon>Actinomycetota</taxon>
        <taxon>Actinomycetes</taxon>
        <taxon>Kitasatosporales</taxon>
        <taxon>Streptomycetaceae</taxon>
        <taxon>Streptomyces</taxon>
        <taxon>Streptomyces albogriseolus group</taxon>
    </lineage>
</organism>
<proteinExistence type="inferred from homology"/>
<reference evidence="8" key="1">
    <citation type="journal article" date="2019" name="Int. J. Syst. Evol. Microbiol.">
        <title>The Global Catalogue of Microorganisms (GCM) 10K type strain sequencing project: providing services to taxonomists for standard genome sequencing and annotation.</title>
        <authorList>
            <consortium name="The Broad Institute Genomics Platform"/>
            <consortium name="The Broad Institute Genome Sequencing Center for Infectious Disease"/>
            <person name="Wu L."/>
            <person name="Ma J."/>
        </authorList>
    </citation>
    <scope>NUCLEOTIDE SEQUENCE [LARGE SCALE GENOMIC DNA]</scope>
    <source>
        <strain evidence="8">JCM 4816</strain>
    </source>
</reference>
<keyword evidence="4" id="KW-0067">ATP-binding</keyword>
<evidence type="ECO:0000256" key="3">
    <source>
        <dbReference type="ARBA" id="ARBA00022741"/>
    </source>
</evidence>
<evidence type="ECO:0000256" key="4">
    <source>
        <dbReference type="ARBA" id="ARBA00022840"/>
    </source>
</evidence>
<keyword evidence="8" id="KW-1185">Reference proteome</keyword>
<dbReference type="PROSITE" id="PS00211">
    <property type="entry name" value="ABC_TRANSPORTER_1"/>
    <property type="match status" value="2"/>
</dbReference>
<dbReference type="InterPro" id="IPR003439">
    <property type="entry name" value="ABC_transporter-like_ATP-bd"/>
</dbReference>
<evidence type="ECO:0000256" key="2">
    <source>
        <dbReference type="ARBA" id="ARBA00022448"/>
    </source>
</evidence>
<feature type="domain" description="ABC transporter" evidence="6">
    <location>
        <begin position="272"/>
        <end position="519"/>
    </location>
</feature>
<gene>
    <name evidence="7" type="ORF">GCM10019016_018780</name>
</gene>
<name>A0ABP6THT3_9ACTN</name>
<dbReference type="PANTHER" id="PTHR43820">
    <property type="entry name" value="HIGH-AFFINITY BRANCHED-CHAIN AMINO ACID TRANSPORT ATP-BINDING PROTEIN LIVF"/>
    <property type="match status" value="1"/>
</dbReference>
<comment type="caution">
    <text evidence="7">The sequence shown here is derived from an EMBL/GenBank/DDBJ whole genome shotgun (WGS) entry which is preliminary data.</text>
</comment>
<dbReference type="InterPro" id="IPR027417">
    <property type="entry name" value="P-loop_NTPase"/>
</dbReference>
<evidence type="ECO:0000313" key="8">
    <source>
        <dbReference type="Proteomes" id="UP001501455"/>
    </source>
</evidence>
<dbReference type="Proteomes" id="UP001501455">
    <property type="component" value="Unassembled WGS sequence"/>
</dbReference>
<dbReference type="Gene3D" id="3.40.50.300">
    <property type="entry name" value="P-loop containing nucleotide triphosphate hydrolases"/>
    <property type="match status" value="2"/>
</dbReference>
<comment type="similarity">
    <text evidence="1">Belongs to the ABC transporter superfamily.</text>
</comment>
<dbReference type="EMBL" id="BAAAXF010000018">
    <property type="protein sequence ID" value="GAA3494778.1"/>
    <property type="molecule type" value="Genomic_DNA"/>
</dbReference>
<evidence type="ECO:0000313" key="7">
    <source>
        <dbReference type="EMBL" id="GAA3494778.1"/>
    </source>
</evidence>
<keyword evidence="2" id="KW-0813">Transport</keyword>
<protein>
    <recommendedName>
        <fullName evidence="6">ABC transporter domain-containing protein</fullName>
    </recommendedName>
</protein>
<evidence type="ECO:0000259" key="6">
    <source>
        <dbReference type="PROSITE" id="PS50893"/>
    </source>
</evidence>
<keyword evidence="3" id="KW-0547">Nucleotide-binding</keyword>
<feature type="domain" description="ABC transporter" evidence="6">
    <location>
        <begin position="12"/>
        <end position="252"/>
    </location>
</feature>